<keyword evidence="3" id="KW-1185">Reference proteome</keyword>
<dbReference type="RefSeq" id="WP_058476036.1">
    <property type="nucleotide sequence ID" value="NZ_CAAAIO010000008.1"/>
</dbReference>
<dbReference type="OrthoDB" id="5639229at2"/>
<organism evidence="2 4">
    <name type="scientific">Legionella steigerwaltii</name>
    <dbReference type="NCBI Taxonomy" id="460"/>
    <lineage>
        <taxon>Bacteria</taxon>
        <taxon>Pseudomonadati</taxon>
        <taxon>Pseudomonadota</taxon>
        <taxon>Gammaproteobacteria</taxon>
        <taxon>Legionellales</taxon>
        <taxon>Legionellaceae</taxon>
        <taxon>Legionella</taxon>
    </lineage>
</organism>
<accession>A0A378L756</accession>
<gene>
    <name evidence="1" type="ORF">Lstg_0442</name>
    <name evidence="2" type="ORF">NCTC11991_01143</name>
</gene>
<dbReference type="Proteomes" id="UP000054820">
    <property type="component" value="Unassembled WGS sequence"/>
</dbReference>
<evidence type="ECO:0000313" key="4">
    <source>
        <dbReference type="Proteomes" id="UP000255110"/>
    </source>
</evidence>
<evidence type="ECO:0000313" key="2">
    <source>
        <dbReference type="EMBL" id="STY22554.1"/>
    </source>
</evidence>
<dbReference type="Proteomes" id="UP000255110">
    <property type="component" value="Unassembled WGS sequence"/>
</dbReference>
<evidence type="ECO:0000313" key="1">
    <source>
        <dbReference type="EMBL" id="KTD80606.1"/>
    </source>
</evidence>
<dbReference type="STRING" id="460.Lstg_0442"/>
<reference evidence="2 4" key="2">
    <citation type="submission" date="2018-06" db="EMBL/GenBank/DDBJ databases">
        <authorList>
            <consortium name="Pathogen Informatics"/>
            <person name="Doyle S."/>
        </authorList>
    </citation>
    <scope>NUCLEOTIDE SEQUENCE [LARGE SCALE GENOMIC DNA]</scope>
    <source>
        <strain evidence="2 4">NCTC11991</strain>
    </source>
</reference>
<dbReference type="AlphaFoldDB" id="A0A378L756"/>
<sequence length="83" mass="9256">MDLNTLANQSPKVMAVIEAIKNDPNFFSELKDDPQQALSKIGIELNEEEMGIVQKFGDLKELETEAEGFFAKIKGLFGLKDSH</sequence>
<proteinExistence type="predicted"/>
<dbReference type="EMBL" id="UGOY01000001">
    <property type="protein sequence ID" value="STY22554.1"/>
    <property type="molecule type" value="Genomic_DNA"/>
</dbReference>
<protein>
    <submittedName>
        <fullName evidence="2">Uncharacterized protein</fullName>
    </submittedName>
</protein>
<name>A0A378L756_9GAMM</name>
<evidence type="ECO:0000313" key="3">
    <source>
        <dbReference type="Proteomes" id="UP000054820"/>
    </source>
</evidence>
<dbReference type="EMBL" id="LNYZ01000002">
    <property type="protein sequence ID" value="KTD80606.1"/>
    <property type="molecule type" value="Genomic_DNA"/>
</dbReference>
<reference evidence="1 3" key="1">
    <citation type="submission" date="2015-11" db="EMBL/GenBank/DDBJ databases">
        <title>Genomic analysis of 38 Legionella species identifies large and diverse effector repertoires.</title>
        <authorList>
            <person name="Burstein D."/>
            <person name="Amaro F."/>
            <person name="Zusman T."/>
            <person name="Lifshitz Z."/>
            <person name="Cohen O."/>
            <person name="Gilbert J.A."/>
            <person name="Pupko T."/>
            <person name="Shuman H.A."/>
            <person name="Segal G."/>
        </authorList>
    </citation>
    <scope>NUCLEOTIDE SEQUENCE [LARGE SCALE GENOMIC DNA]</scope>
    <source>
        <strain evidence="1 3">SC-18-C9</strain>
    </source>
</reference>